<evidence type="ECO:0000256" key="4">
    <source>
        <dbReference type="ARBA" id="ARBA00012268"/>
    </source>
</evidence>
<dbReference type="Proteomes" id="UP000533017">
    <property type="component" value="Unassembled WGS sequence"/>
</dbReference>
<reference evidence="21 22" key="1">
    <citation type="submission" date="2016-10" db="EMBL/GenBank/DDBJ databases">
        <authorList>
            <person name="de Groot N.N."/>
        </authorList>
    </citation>
    <scope>NUCLEOTIDE SEQUENCE [LARGE SCALE GENOMIC DNA]</scope>
    <source>
        <strain evidence="21 22">CPCC 202808</strain>
    </source>
</reference>
<evidence type="ECO:0000256" key="1">
    <source>
        <dbReference type="ARBA" id="ARBA00004496"/>
    </source>
</evidence>
<sequence>MATTFEVWAPLAREQVQVEVDGSTVPMTRSGDGWWRARVDQATHGTAYSFRLDGGEPRADPRSRWQPDGVPGPSAVYDHDIFAWTDQGWRGSPLPGGVIYELHVGTFTPQGTLQAAVDRLDHLADLGVTLVELLPLAAFPGHHGWGYDGVGLYAVHQAYGGPDGLKTFVDACHARGIGVCLDVVYNHLGPAHNYLSEFGPYFTGKYATPWGQAVNLDDPGSDEVRAFIVGNALGWLRDFHVDALRLDAVHALHDERAVPILEELSYEVDATAAHLGRPLWLIAESDRNDARTVTPRETGGLGIHAQWDDDVHHALHALLTGERDGYYGDFGSLPCLAKTMTRAFFHDGTWSSFRGRVHGRPVDVEHTAGWRFVAALQNHDQIGNRAAGDRLSATLTDDQLAVAAGLLLTSPYTPMLFMGEEWGARTPWQYFTDFADPDLAEAVRNGRRNEFADHGWNPEDVPDPQDEGTFRASRLDWTEPEKEWGARLLDWYTTLIRLRRELPGLADPRLNQVEVTYDEDARWVVIRRGDFGVVANLAGAPATVPLGAVVDEATGRDGVVLAWHPDDTHTTPDYHAEPNVGPHSDSNPDSNSADKDDVTQIQLPGHSFAIVGLRP</sequence>
<dbReference type="PIRSF" id="PIRSF006337">
    <property type="entry name" value="Trehalose_TreZ"/>
    <property type="match status" value="1"/>
</dbReference>
<dbReference type="InterPro" id="IPR006047">
    <property type="entry name" value="GH13_cat_dom"/>
</dbReference>
<feature type="binding site" evidence="16">
    <location>
        <begin position="309"/>
        <end position="313"/>
    </location>
    <ligand>
        <name>substrate</name>
    </ligand>
</feature>
<keyword evidence="6" id="KW-0963">Cytoplasm</keyword>
<feature type="region of interest" description="Disordered" evidence="18">
    <location>
        <begin position="564"/>
        <end position="597"/>
    </location>
</feature>
<evidence type="ECO:0000256" key="16">
    <source>
        <dbReference type="PIRSR" id="PIRSR006337-2"/>
    </source>
</evidence>
<keyword evidence="9 14" id="KW-0326">Glycosidase</keyword>
<organism evidence="21 22">
    <name type="scientific">Actinopolymorpha cephalotaxi</name>
    <dbReference type="NCBI Taxonomy" id="504797"/>
    <lineage>
        <taxon>Bacteria</taxon>
        <taxon>Bacillati</taxon>
        <taxon>Actinomycetota</taxon>
        <taxon>Actinomycetes</taxon>
        <taxon>Propionibacteriales</taxon>
        <taxon>Actinopolymorphaceae</taxon>
        <taxon>Actinopolymorpha</taxon>
    </lineage>
</organism>
<name>A0A1I3BLF9_9ACTN</name>
<feature type="compositionally biased region" description="Basic and acidic residues" evidence="18">
    <location>
        <begin position="564"/>
        <end position="576"/>
    </location>
</feature>
<keyword evidence="23" id="KW-1185">Reference proteome</keyword>
<dbReference type="GO" id="GO:0033942">
    <property type="term" value="F:4-alpha-D-(1-&gt;4)-alpha-D-glucanotrehalose trehalohydrolase activity"/>
    <property type="evidence" value="ECO:0007669"/>
    <property type="project" value="UniProtKB-EC"/>
</dbReference>
<feature type="active site" description="Nucleophile" evidence="15">
    <location>
        <position position="247"/>
    </location>
</feature>
<dbReference type="PANTHER" id="PTHR43651">
    <property type="entry name" value="1,4-ALPHA-GLUCAN-BRANCHING ENZYME"/>
    <property type="match status" value="1"/>
</dbReference>
<dbReference type="AlphaFoldDB" id="A0A1I3BLF9"/>
<gene>
    <name evidence="20" type="ORF">FHR37_001702</name>
    <name evidence="21" type="ORF">SAMN05421678_1259</name>
</gene>
<keyword evidence="7 14" id="KW-0378">Hydrolase</keyword>
<proteinExistence type="inferred from homology"/>
<evidence type="ECO:0000256" key="18">
    <source>
        <dbReference type="SAM" id="MobiDB-lite"/>
    </source>
</evidence>
<evidence type="ECO:0000256" key="9">
    <source>
        <dbReference type="ARBA" id="ARBA00023295"/>
    </source>
</evidence>
<feature type="active site" description="Proton donor" evidence="15">
    <location>
        <position position="284"/>
    </location>
</feature>
<evidence type="ECO:0000256" key="17">
    <source>
        <dbReference type="PIRSR" id="PIRSR006337-3"/>
    </source>
</evidence>
<evidence type="ECO:0000256" key="14">
    <source>
        <dbReference type="PIRNR" id="PIRNR006337"/>
    </source>
</evidence>
<feature type="binding site" evidence="16">
    <location>
        <begin position="245"/>
        <end position="250"/>
    </location>
    <ligand>
        <name>substrate</name>
    </ligand>
</feature>
<dbReference type="RefSeq" id="WP_092889956.1">
    <property type="nucleotide sequence ID" value="NZ_FOOI01000025.1"/>
</dbReference>
<dbReference type="EC" id="3.2.1.141" evidence="4 13"/>
<dbReference type="InterPro" id="IPR013783">
    <property type="entry name" value="Ig-like_fold"/>
</dbReference>
<evidence type="ECO:0000313" key="23">
    <source>
        <dbReference type="Proteomes" id="UP000533017"/>
    </source>
</evidence>
<dbReference type="UniPathway" id="UPA00299"/>
<dbReference type="InterPro" id="IPR044901">
    <property type="entry name" value="Trehalose_TreZ_E-set_sf"/>
</dbReference>
<feature type="site" description="Transition state stabilizer" evidence="17">
    <location>
        <position position="380"/>
    </location>
</feature>
<evidence type="ECO:0000256" key="8">
    <source>
        <dbReference type="ARBA" id="ARBA00023277"/>
    </source>
</evidence>
<reference evidence="20 23" key="2">
    <citation type="submission" date="2020-07" db="EMBL/GenBank/DDBJ databases">
        <title>Sequencing the genomes of 1000 actinobacteria strains.</title>
        <authorList>
            <person name="Klenk H.-P."/>
        </authorList>
    </citation>
    <scope>NUCLEOTIDE SEQUENCE [LARGE SCALE GENOMIC DNA]</scope>
    <source>
        <strain evidence="20 23">DSM 45117</strain>
    </source>
</reference>
<evidence type="ECO:0000313" key="22">
    <source>
        <dbReference type="Proteomes" id="UP000199052"/>
    </source>
</evidence>
<evidence type="ECO:0000256" key="3">
    <source>
        <dbReference type="ARBA" id="ARBA00008061"/>
    </source>
</evidence>
<accession>A0A1I3BLF9</accession>
<dbReference type="Gene3D" id="2.60.40.10">
    <property type="entry name" value="Immunoglobulins"/>
    <property type="match status" value="1"/>
</dbReference>
<protein>
    <recommendedName>
        <fullName evidence="5 13">Malto-oligosyltrehalose trehalohydrolase</fullName>
        <shortName evidence="14">MTHase</shortName>
        <ecNumber evidence="4 13">3.2.1.141</ecNumber>
    </recommendedName>
    <alternativeName>
        <fullName evidence="11 14">4-alpha-D-((1-&gt;4)-alpha-D-glucano)trehalose trehalohydrolase</fullName>
    </alternativeName>
    <alternativeName>
        <fullName evidence="10 14">Maltooligosyl trehalose trehalohydrolase</fullName>
    </alternativeName>
</protein>
<dbReference type="PANTHER" id="PTHR43651:SF11">
    <property type="entry name" value="MALTO-OLIGOSYLTREHALOSE TREHALOHYDROLASE"/>
    <property type="match status" value="1"/>
</dbReference>
<dbReference type="Gene3D" id="1.10.10.760">
    <property type="entry name" value="E-set domains of sugar-utilizing enzymes"/>
    <property type="match status" value="1"/>
</dbReference>
<dbReference type="GO" id="GO:0005992">
    <property type="term" value="P:trehalose biosynthetic process"/>
    <property type="evidence" value="ECO:0007669"/>
    <property type="project" value="UniProtKB-UniRule"/>
</dbReference>
<dbReference type="CDD" id="cd11325">
    <property type="entry name" value="AmyAc_GTHase"/>
    <property type="match status" value="1"/>
</dbReference>
<dbReference type="EMBL" id="JACBZA010000001">
    <property type="protein sequence ID" value="NYH82851.1"/>
    <property type="molecule type" value="Genomic_DNA"/>
</dbReference>
<evidence type="ECO:0000256" key="15">
    <source>
        <dbReference type="PIRSR" id="PIRSR006337-1"/>
    </source>
</evidence>
<dbReference type="Gene3D" id="3.20.20.80">
    <property type="entry name" value="Glycosidases"/>
    <property type="match status" value="1"/>
</dbReference>
<feature type="domain" description="Glycosyl hydrolase family 13 catalytic" evidence="19">
    <location>
        <begin position="80"/>
        <end position="474"/>
    </location>
</feature>
<evidence type="ECO:0000256" key="10">
    <source>
        <dbReference type="ARBA" id="ARBA00032057"/>
    </source>
</evidence>
<evidence type="ECO:0000256" key="12">
    <source>
        <dbReference type="ARBA" id="ARBA00034013"/>
    </source>
</evidence>
<dbReference type="Proteomes" id="UP000199052">
    <property type="component" value="Unassembled WGS sequence"/>
</dbReference>
<evidence type="ECO:0000256" key="2">
    <source>
        <dbReference type="ARBA" id="ARBA00005199"/>
    </source>
</evidence>
<dbReference type="InterPro" id="IPR017853">
    <property type="entry name" value="GH"/>
</dbReference>
<dbReference type="OrthoDB" id="9800174at2"/>
<feature type="binding site" evidence="16">
    <location>
        <begin position="379"/>
        <end position="384"/>
    </location>
    <ligand>
        <name>substrate</name>
    </ligand>
</feature>
<evidence type="ECO:0000256" key="7">
    <source>
        <dbReference type="ARBA" id="ARBA00022801"/>
    </source>
</evidence>
<dbReference type="InterPro" id="IPR014756">
    <property type="entry name" value="Ig_E-set"/>
</dbReference>
<keyword evidence="8" id="KW-0119">Carbohydrate metabolism</keyword>
<comment type="subcellular location">
    <subcellularLocation>
        <location evidence="1 15">Cytoplasm</location>
    </subcellularLocation>
</comment>
<dbReference type="STRING" id="504797.SAMN05421678_1259"/>
<evidence type="ECO:0000313" key="21">
    <source>
        <dbReference type="EMBL" id="SFH63073.1"/>
    </source>
</evidence>
<dbReference type="GO" id="GO:0005737">
    <property type="term" value="C:cytoplasm"/>
    <property type="evidence" value="ECO:0007669"/>
    <property type="project" value="UniProtKB-SubCell"/>
</dbReference>
<evidence type="ECO:0000256" key="11">
    <source>
        <dbReference type="ARBA" id="ARBA00033284"/>
    </source>
</evidence>
<dbReference type="SMART" id="SM00642">
    <property type="entry name" value="Aamy"/>
    <property type="match status" value="1"/>
</dbReference>
<comment type="pathway">
    <text evidence="2 14">Glycan biosynthesis; trehalose biosynthesis.</text>
</comment>
<comment type="catalytic activity">
    <reaction evidence="12 14">
        <text>hydrolysis of (1-&gt;4)-alpha-D-glucosidic linkage in 4-alpha-D-[(1-&gt;4)-alpha-D-glucanosyl]n trehalose to yield trehalose and (1-&gt;4)-alpha-D-glucan.</text>
        <dbReference type="EC" id="3.2.1.141"/>
    </reaction>
</comment>
<comment type="similarity">
    <text evidence="3 14">Belongs to the glycosyl hydrolase 13 family.</text>
</comment>
<evidence type="ECO:0000259" key="19">
    <source>
        <dbReference type="SMART" id="SM00642"/>
    </source>
</evidence>
<evidence type="ECO:0000256" key="6">
    <source>
        <dbReference type="ARBA" id="ARBA00022490"/>
    </source>
</evidence>
<dbReference type="NCBIfam" id="TIGR02402">
    <property type="entry name" value="trehalose_TreZ"/>
    <property type="match status" value="1"/>
</dbReference>
<evidence type="ECO:0000256" key="5">
    <source>
        <dbReference type="ARBA" id="ARBA00015938"/>
    </source>
</evidence>
<dbReference type="Pfam" id="PF00128">
    <property type="entry name" value="Alpha-amylase"/>
    <property type="match status" value="1"/>
</dbReference>
<evidence type="ECO:0000313" key="20">
    <source>
        <dbReference type="EMBL" id="NYH82851.1"/>
    </source>
</evidence>
<evidence type="ECO:0000256" key="13">
    <source>
        <dbReference type="NCBIfam" id="TIGR02402"/>
    </source>
</evidence>
<dbReference type="CDD" id="cd02853">
    <property type="entry name" value="E_set_MTHase_like_N"/>
    <property type="match status" value="1"/>
</dbReference>
<dbReference type="SUPFAM" id="SSF81296">
    <property type="entry name" value="E set domains"/>
    <property type="match status" value="1"/>
</dbReference>
<dbReference type="InterPro" id="IPR012768">
    <property type="entry name" value="Trehalose_TreZ"/>
</dbReference>
<dbReference type="SUPFAM" id="SSF51445">
    <property type="entry name" value="(Trans)glycosidases"/>
    <property type="match status" value="1"/>
</dbReference>
<dbReference type="EMBL" id="FOOI01000025">
    <property type="protein sequence ID" value="SFH63073.1"/>
    <property type="molecule type" value="Genomic_DNA"/>
</dbReference>